<evidence type="ECO:0000313" key="1">
    <source>
        <dbReference type="EnsemblProtists" id="HpaP808003"/>
    </source>
</evidence>
<accession>M4BNL5</accession>
<dbReference type="AlphaFoldDB" id="M4BNL5"/>
<reference evidence="2" key="1">
    <citation type="journal article" date="2010" name="Science">
        <title>Signatures of adaptation to obligate biotrophy in the Hyaloperonospora arabidopsidis genome.</title>
        <authorList>
            <person name="Baxter L."/>
            <person name="Tripathy S."/>
            <person name="Ishaque N."/>
            <person name="Boot N."/>
            <person name="Cabral A."/>
            <person name="Kemen E."/>
            <person name="Thines M."/>
            <person name="Ah-Fong A."/>
            <person name="Anderson R."/>
            <person name="Badejoko W."/>
            <person name="Bittner-Eddy P."/>
            <person name="Boore J.L."/>
            <person name="Chibucos M.C."/>
            <person name="Coates M."/>
            <person name="Dehal P."/>
            <person name="Delehaunty K."/>
            <person name="Dong S."/>
            <person name="Downton P."/>
            <person name="Dumas B."/>
            <person name="Fabro G."/>
            <person name="Fronick C."/>
            <person name="Fuerstenberg S.I."/>
            <person name="Fulton L."/>
            <person name="Gaulin E."/>
            <person name="Govers F."/>
            <person name="Hughes L."/>
            <person name="Humphray S."/>
            <person name="Jiang R.H."/>
            <person name="Judelson H."/>
            <person name="Kamoun S."/>
            <person name="Kyung K."/>
            <person name="Meijer H."/>
            <person name="Minx P."/>
            <person name="Morris P."/>
            <person name="Nelson J."/>
            <person name="Phuntumart V."/>
            <person name="Qutob D."/>
            <person name="Rehmany A."/>
            <person name="Rougon-Cardoso A."/>
            <person name="Ryden P."/>
            <person name="Torto-Alalibo T."/>
            <person name="Studholme D."/>
            <person name="Wang Y."/>
            <person name="Win J."/>
            <person name="Wood J."/>
            <person name="Clifton S.W."/>
            <person name="Rogers J."/>
            <person name="Van den Ackerveken G."/>
            <person name="Jones J.D."/>
            <person name="McDowell J.M."/>
            <person name="Beynon J."/>
            <person name="Tyler B.M."/>
        </authorList>
    </citation>
    <scope>NUCLEOTIDE SEQUENCE [LARGE SCALE GENOMIC DNA]</scope>
    <source>
        <strain evidence="2">Emoy2</strain>
    </source>
</reference>
<protein>
    <submittedName>
        <fullName evidence="1">Uncharacterized protein</fullName>
    </submittedName>
</protein>
<dbReference type="VEuPathDB" id="FungiDB:HpaG808003"/>
<organism evidence="1 2">
    <name type="scientific">Hyaloperonospora arabidopsidis (strain Emoy2)</name>
    <name type="common">Downy mildew agent</name>
    <name type="synonym">Peronospora arabidopsidis</name>
    <dbReference type="NCBI Taxonomy" id="559515"/>
    <lineage>
        <taxon>Eukaryota</taxon>
        <taxon>Sar</taxon>
        <taxon>Stramenopiles</taxon>
        <taxon>Oomycota</taxon>
        <taxon>Peronosporomycetes</taxon>
        <taxon>Peronosporales</taxon>
        <taxon>Peronosporaceae</taxon>
        <taxon>Hyaloperonospora</taxon>
    </lineage>
</organism>
<proteinExistence type="predicted"/>
<dbReference type="HOGENOM" id="CLU_1931600_0_0_1"/>
<sequence length="131" mass="15224">MLTSGQSEKRTMREGGRKQQEACLVCWRKKRLAFCGGSNVGTNFDDVDTPCTVHRSERERARYCWVRHVVLWLQKWRKMQLDPGCQHRNQASQWAATVAGRCVLYSSFRSFFFSLTCRAASIFQESHVKSQ</sequence>
<dbReference type="Proteomes" id="UP000011713">
    <property type="component" value="Unassembled WGS sequence"/>
</dbReference>
<name>M4BNL5_HYAAE</name>
<dbReference type="EnsemblProtists" id="HpaT808003">
    <property type="protein sequence ID" value="HpaP808003"/>
    <property type="gene ID" value="HpaG808003"/>
</dbReference>
<keyword evidence="2" id="KW-1185">Reference proteome</keyword>
<reference evidence="1" key="2">
    <citation type="submission" date="2015-06" db="UniProtKB">
        <authorList>
            <consortium name="EnsemblProtists"/>
        </authorList>
    </citation>
    <scope>IDENTIFICATION</scope>
    <source>
        <strain evidence="1">Emoy2</strain>
    </source>
</reference>
<dbReference type="EMBL" id="JH598462">
    <property type="status" value="NOT_ANNOTATED_CDS"/>
    <property type="molecule type" value="Genomic_DNA"/>
</dbReference>
<evidence type="ECO:0000313" key="2">
    <source>
        <dbReference type="Proteomes" id="UP000011713"/>
    </source>
</evidence>
<dbReference type="InParanoid" id="M4BNL5"/>